<dbReference type="EMBL" id="SFCI01000403">
    <property type="protein sequence ID" value="TFY80021.1"/>
    <property type="molecule type" value="Genomic_DNA"/>
</dbReference>
<dbReference type="Gene3D" id="3.20.20.100">
    <property type="entry name" value="NADP-dependent oxidoreductase domain"/>
    <property type="match status" value="1"/>
</dbReference>
<evidence type="ECO:0000313" key="7">
    <source>
        <dbReference type="Proteomes" id="UP000298061"/>
    </source>
</evidence>
<evidence type="ECO:0000256" key="2">
    <source>
        <dbReference type="PIRSR" id="PIRSR000097-1"/>
    </source>
</evidence>
<dbReference type="PROSITE" id="PS00062">
    <property type="entry name" value="ALDOKETO_REDUCTASE_2"/>
    <property type="match status" value="1"/>
</dbReference>
<dbReference type="OrthoDB" id="416253at2759"/>
<dbReference type="SUPFAM" id="SSF51430">
    <property type="entry name" value="NAD(P)-linked oxidoreductase"/>
    <property type="match status" value="1"/>
</dbReference>
<evidence type="ECO:0000256" key="3">
    <source>
        <dbReference type="PIRSR" id="PIRSR000097-2"/>
    </source>
</evidence>
<dbReference type="GO" id="GO:0016616">
    <property type="term" value="F:oxidoreductase activity, acting on the CH-OH group of donors, NAD or NADP as acceptor"/>
    <property type="evidence" value="ECO:0007669"/>
    <property type="project" value="UniProtKB-ARBA"/>
</dbReference>
<evidence type="ECO:0000256" key="4">
    <source>
        <dbReference type="PIRSR" id="PIRSR000097-3"/>
    </source>
</evidence>
<feature type="active site" description="Proton donor" evidence="2">
    <location>
        <position position="55"/>
    </location>
</feature>
<dbReference type="InterPro" id="IPR036812">
    <property type="entry name" value="NAD(P)_OxRdtase_dom_sf"/>
</dbReference>
<dbReference type="STRING" id="135208.A0A4Z0A1F8"/>
<keyword evidence="1" id="KW-0560">Oxidoreductase</keyword>
<feature type="binding site" evidence="3">
    <location>
        <position position="111"/>
    </location>
    <ligand>
        <name>substrate</name>
    </ligand>
</feature>
<accession>A0A4Z0A1F8</accession>
<dbReference type="CDD" id="cd19071">
    <property type="entry name" value="AKR_AKR1-5-like"/>
    <property type="match status" value="1"/>
</dbReference>
<gene>
    <name evidence="6" type="ORF">EWM64_g3992</name>
</gene>
<dbReference type="PRINTS" id="PR00069">
    <property type="entry name" value="ALDKETRDTASE"/>
</dbReference>
<organism evidence="6 7">
    <name type="scientific">Hericium alpestre</name>
    <dbReference type="NCBI Taxonomy" id="135208"/>
    <lineage>
        <taxon>Eukaryota</taxon>
        <taxon>Fungi</taxon>
        <taxon>Dikarya</taxon>
        <taxon>Basidiomycota</taxon>
        <taxon>Agaricomycotina</taxon>
        <taxon>Agaricomycetes</taxon>
        <taxon>Russulales</taxon>
        <taxon>Hericiaceae</taxon>
        <taxon>Hericium</taxon>
    </lineage>
</organism>
<feature type="site" description="Lowers pKa of active site Tyr" evidence="4">
    <location>
        <position position="80"/>
    </location>
</feature>
<dbReference type="InterPro" id="IPR018170">
    <property type="entry name" value="Aldo/ket_reductase_CS"/>
</dbReference>
<name>A0A4Z0A1F8_9AGAM</name>
<dbReference type="PIRSF" id="PIRSF000097">
    <property type="entry name" value="AKR"/>
    <property type="match status" value="1"/>
</dbReference>
<dbReference type="Proteomes" id="UP000298061">
    <property type="component" value="Unassembled WGS sequence"/>
</dbReference>
<evidence type="ECO:0000259" key="5">
    <source>
        <dbReference type="Pfam" id="PF00248"/>
    </source>
</evidence>
<dbReference type="Pfam" id="PF00248">
    <property type="entry name" value="Aldo_ket_red"/>
    <property type="match status" value="1"/>
</dbReference>
<comment type="caution">
    <text evidence="6">The sequence shown here is derived from an EMBL/GenBank/DDBJ whole genome shotgun (WGS) entry which is preliminary data.</text>
</comment>
<dbReference type="PANTHER" id="PTHR11732">
    <property type="entry name" value="ALDO/KETO REDUCTASE"/>
    <property type="match status" value="1"/>
</dbReference>
<evidence type="ECO:0000313" key="6">
    <source>
        <dbReference type="EMBL" id="TFY80021.1"/>
    </source>
</evidence>
<evidence type="ECO:0000256" key="1">
    <source>
        <dbReference type="ARBA" id="ARBA00023002"/>
    </source>
</evidence>
<dbReference type="InterPro" id="IPR020471">
    <property type="entry name" value="AKR"/>
</dbReference>
<dbReference type="AlphaFoldDB" id="A0A4Z0A1F8"/>
<keyword evidence="7" id="KW-1185">Reference proteome</keyword>
<dbReference type="InterPro" id="IPR023210">
    <property type="entry name" value="NADP_OxRdtase_dom"/>
</dbReference>
<reference evidence="6 7" key="1">
    <citation type="submission" date="2019-02" db="EMBL/GenBank/DDBJ databases">
        <title>Genome sequencing of the rare red list fungi Hericium alpestre (H. flagellum).</title>
        <authorList>
            <person name="Buettner E."/>
            <person name="Kellner H."/>
        </authorList>
    </citation>
    <scope>NUCLEOTIDE SEQUENCE [LARGE SCALE GENOMIC DNA]</scope>
    <source>
        <strain evidence="6 7">DSM 108284</strain>
    </source>
</reference>
<dbReference type="FunFam" id="3.20.20.100:FF:000002">
    <property type="entry name" value="2,5-diketo-D-gluconic acid reductase A"/>
    <property type="match status" value="1"/>
</dbReference>
<proteinExistence type="predicted"/>
<sequence length="307" mass="34085">MSSQVTYILNTGDTIPAIAFGTPADGIGEDKIINFHLTVSALKLGYRHLDTAYLYGTERATGRAVRESGIPREEIFVTTKLPWHHHHKVSESFDQSLSALGLDYVDMYLMHWPQAAKFYRDDNLLPLDQAGDMEIVDTPTFNEVWAEMEAIYASGKAKAIGVSNFSEKTLIQLFTTAKVIPAVNQIELHPLLAQPALLEFCKSKGILVQAYSPTGHALGRENPLIVSLAEKYKATPNQVIVGWHLARGCGVIISSRQEDRNKENFAPVSLEKEDVDKITALDENKRVCTSPSKTGKVFGWTLKQLGW</sequence>
<protein>
    <recommendedName>
        <fullName evidence="5">NADP-dependent oxidoreductase domain-containing protein</fullName>
    </recommendedName>
</protein>
<feature type="domain" description="NADP-dependent oxidoreductase" evidence="5">
    <location>
        <begin position="39"/>
        <end position="282"/>
    </location>
</feature>